<dbReference type="SUPFAM" id="SSF47384">
    <property type="entry name" value="Homodimeric domain of signal transducing histidine kinase"/>
    <property type="match status" value="1"/>
</dbReference>
<evidence type="ECO:0000256" key="2">
    <source>
        <dbReference type="ARBA" id="ARBA00004651"/>
    </source>
</evidence>
<dbReference type="RefSeq" id="WP_186951913.1">
    <property type="nucleotide sequence ID" value="NZ_JACOFX010000001.1"/>
</dbReference>
<dbReference type="Pfam" id="PF00512">
    <property type="entry name" value="HisKA"/>
    <property type="match status" value="1"/>
</dbReference>
<dbReference type="Gene3D" id="1.10.287.130">
    <property type="match status" value="1"/>
</dbReference>
<comment type="caution">
    <text evidence="13">The sequence shown here is derived from an EMBL/GenBank/DDBJ whole genome shotgun (WGS) entry which is preliminary data.</text>
</comment>
<protein>
    <recommendedName>
        <fullName evidence="3">histidine kinase</fullName>
        <ecNumber evidence="3">2.7.13.3</ecNumber>
    </recommendedName>
</protein>
<feature type="domain" description="Histidine kinase" evidence="11">
    <location>
        <begin position="226"/>
        <end position="440"/>
    </location>
</feature>
<dbReference type="PRINTS" id="PR00344">
    <property type="entry name" value="BCTRLSENSOR"/>
</dbReference>
<keyword evidence="5" id="KW-0597">Phosphoprotein</keyword>
<dbReference type="InterPro" id="IPR003660">
    <property type="entry name" value="HAMP_dom"/>
</dbReference>
<dbReference type="Gene3D" id="3.30.565.10">
    <property type="entry name" value="Histidine kinase-like ATPase, C-terminal domain"/>
    <property type="match status" value="1"/>
</dbReference>
<evidence type="ECO:0000256" key="9">
    <source>
        <dbReference type="ARBA" id="ARBA00022840"/>
    </source>
</evidence>
<keyword evidence="10" id="KW-0812">Transmembrane</keyword>
<dbReference type="InterPro" id="IPR003661">
    <property type="entry name" value="HisK_dim/P_dom"/>
</dbReference>
<dbReference type="SMART" id="SM00304">
    <property type="entry name" value="HAMP"/>
    <property type="match status" value="1"/>
</dbReference>
<dbReference type="Pfam" id="PF02518">
    <property type="entry name" value="HATPase_c"/>
    <property type="match status" value="1"/>
</dbReference>
<keyword evidence="9" id="KW-0067">ATP-binding</keyword>
<dbReference type="PANTHER" id="PTHR44936">
    <property type="entry name" value="SENSOR PROTEIN CREC"/>
    <property type="match status" value="1"/>
</dbReference>
<dbReference type="InterPro" id="IPR036097">
    <property type="entry name" value="HisK_dim/P_sf"/>
</dbReference>
<evidence type="ECO:0000256" key="4">
    <source>
        <dbReference type="ARBA" id="ARBA00022475"/>
    </source>
</evidence>
<evidence type="ECO:0000256" key="8">
    <source>
        <dbReference type="ARBA" id="ARBA00022777"/>
    </source>
</evidence>
<feature type="transmembrane region" description="Helical" evidence="10">
    <location>
        <begin position="6"/>
        <end position="31"/>
    </location>
</feature>
<dbReference type="InterPro" id="IPR036890">
    <property type="entry name" value="HATPase_C_sf"/>
</dbReference>
<dbReference type="SMART" id="SM00387">
    <property type="entry name" value="HATPase_c"/>
    <property type="match status" value="1"/>
</dbReference>
<keyword evidence="14" id="KW-1185">Reference proteome</keyword>
<dbReference type="InterPro" id="IPR005467">
    <property type="entry name" value="His_kinase_dom"/>
</dbReference>
<proteinExistence type="predicted"/>
<dbReference type="Proteomes" id="UP000646911">
    <property type="component" value="Unassembled WGS sequence"/>
</dbReference>
<feature type="domain" description="HAMP" evidence="12">
    <location>
        <begin position="166"/>
        <end position="218"/>
    </location>
</feature>
<dbReference type="EMBL" id="JACOFX010000001">
    <property type="protein sequence ID" value="MBC3906740.1"/>
    <property type="molecule type" value="Genomic_DNA"/>
</dbReference>
<comment type="catalytic activity">
    <reaction evidence="1">
        <text>ATP + protein L-histidine = ADP + protein N-phospho-L-histidine.</text>
        <dbReference type="EC" id="2.7.13.3"/>
    </reaction>
</comment>
<dbReference type="CDD" id="cd06225">
    <property type="entry name" value="HAMP"/>
    <property type="match status" value="1"/>
</dbReference>
<dbReference type="PANTHER" id="PTHR44936:SF10">
    <property type="entry name" value="SENSOR PROTEIN RSTB"/>
    <property type="match status" value="1"/>
</dbReference>
<keyword evidence="10" id="KW-0472">Membrane</keyword>
<dbReference type="Pfam" id="PF00672">
    <property type="entry name" value="HAMP"/>
    <property type="match status" value="1"/>
</dbReference>
<keyword evidence="7" id="KW-0547">Nucleotide-binding</keyword>
<evidence type="ECO:0000256" key="10">
    <source>
        <dbReference type="SAM" id="Phobius"/>
    </source>
</evidence>
<evidence type="ECO:0000313" key="14">
    <source>
        <dbReference type="Proteomes" id="UP000646911"/>
    </source>
</evidence>
<dbReference type="PROSITE" id="PS50109">
    <property type="entry name" value="HIS_KIN"/>
    <property type="match status" value="1"/>
</dbReference>
<organism evidence="13 14">
    <name type="scientific">Undibacterium umbellatum</name>
    <dbReference type="NCBI Taxonomy" id="2762300"/>
    <lineage>
        <taxon>Bacteria</taxon>
        <taxon>Pseudomonadati</taxon>
        <taxon>Pseudomonadota</taxon>
        <taxon>Betaproteobacteria</taxon>
        <taxon>Burkholderiales</taxon>
        <taxon>Oxalobacteraceae</taxon>
        <taxon>Undibacterium</taxon>
    </lineage>
</organism>
<evidence type="ECO:0000256" key="1">
    <source>
        <dbReference type="ARBA" id="ARBA00000085"/>
    </source>
</evidence>
<dbReference type="InterPro" id="IPR004358">
    <property type="entry name" value="Sig_transdc_His_kin-like_C"/>
</dbReference>
<dbReference type="CDD" id="cd00082">
    <property type="entry name" value="HisKA"/>
    <property type="match status" value="1"/>
</dbReference>
<evidence type="ECO:0000259" key="11">
    <source>
        <dbReference type="PROSITE" id="PS50109"/>
    </source>
</evidence>
<dbReference type="EC" id="2.7.13.3" evidence="3"/>
<dbReference type="SMART" id="SM00388">
    <property type="entry name" value="HisKA"/>
    <property type="match status" value="1"/>
</dbReference>
<keyword evidence="4" id="KW-1003">Cell membrane</keyword>
<name>A0ABR6Z4T3_9BURK</name>
<keyword evidence="6" id="KW-0808">Transferase</keyword>
<reference evidence="13 14" key="1">
    <citation type="submission" date="2020-08" db="EMBL/GenBank/DDBJ databases">
        <title>Novel species isolated from subtropical streams in China.</title>
        <authorList>
            <person name="Lu H."/>
        </authorList>
    </citation>
    <scope>NUCLEOTIDE SEQUENCE [LARGE SCALE GENOMIC DNA]</scope>
    <source>
        <strain evidence="13 14">NL8W</strain>
    </source>
</reference>
<accession>A0ABR6Z4T3</accession>
<comment type="subcellular location">
    <subcellularLocation>
        <location evidence="2">Cell membrane</location>
        <topology evidence="2">Multi-pass membrane protein</topology>
    </subcellularLocation>
</comment>
<dbReference type="InterPro" id="IPR050980">
    <property type="entry name" value="2C_sensor_his_kinase"/>
</dbReference>
<keyword evidence="8" id="KW-0418">Kinase</keyword>
<evidence type="ECO:0000256" key="3">
    <source>
        <dbReference type="ARBA" id="ARBA00012438"/>
    </source>
</evidence>
<dbReference type="InterPro" id="IPR003594">
    <property type="entry name" value="HATPase_dom"/>
</dbReference>
<evidence type="ECO:0000256" key="6">
    <source>
        <dbReference type="ARBA" id="ARBA00022679"/>
    </source>
</evidence>
<evidence type="ECO:0000313" key="13">
    <source>
        <dbReference type="EMBL" id="MBC3906740.1"/>
    </source>
</evidence>
<sequence length="441" mass="49011">MNRLFLRFFALVMLSISVATLAIYASITLFFGDPLDEVAQQQASGQILLLTEYVDQAGPDEWLTRLNKIREITHARLELIPLQSAQAKVVAAKQAQLMRGEVVIDVAGKSFYRRVDLKGERYIGSDEEVIHAQELPINVAPVLKTEALRYIIVALCLLIPIAIWSSTHWRGLQALEKVADEFGAGHLKVRAQTSERDSIYPLAQRMNQMATRIEALLEAQKNLLHSVSHELRTPIARLEFALELLRNAAKNPQLEPRMQAMEADVAELNALVSELLDLGKLDQLDHDAKHNCSEIELSDSLKNCVAGLQHVLAEHQLVMDLATDLGSLRADQRLLMRAVSNLLRNAAKYTSGRIWLVAKRTDSTVEIVLEDDGPGIPAAERERIFEAFYRLDRSRDRNTGGFGLGLAITRKAIAAHGGQIVVQEGQFGGARFIISLPLQAP</sequence>
<keyword evidence="10" id="KW-1133">Transmembrane helix</keyword>
<dbReference type="SUPFAM" id="SSF55874">
    <property type="entry name" value="ATPase domain of HSP90 chaperone/DNA topoisomerase II/histidine kinase"/>
    <property type="match status" value="1"/>
</dbReference>
<evidence type="ECO:0000256" key="5">
    <source>
        <dbReference type="ARBA" id="ARBA00022553"/>
    </source>
</evidence>
<gene>
    <name evidence="13" type="ORF">H8L47_04120</name>
</gene>
<dbReference type="PROSITE" id="PS50885">
    <property type="entry name" value="HAMP"/>
    <property type="match status" value="1"/>
</dbReference>
<evidence type="ECO:0000259" key="12">
    <source>
        <dbReference type="PROSITE" id="PS50885"/>
    </source>
</evidence>
<evidence type="ECO:0000256" key="7">
    <source>
        <dbReference type="ARBA" id="ARBA00022741"/>
    </source>
</evidence>